<feature type="transmembrane region" description="Helical" evidence="1">
    <location>
        <begin position="50"/>
        <end position="70"/>
    </location>
</feature>
<evidence type="ECO:0000313" key="3">
    <source>
        <dbReference type="Proteomes" id="UP000427071"/>
    </source>
</evidence>
<dbReference type="EMBL" id="CP046452">
    <property type="protein sequence ID" value="QGU01972.1"/>
    <property type="molecule type" value="Genomic_DNA"/>
</dbReference>
<evidence type="ECO:0000313" key="2">
    <source>
        <dbReference type="EMBL" id="QGU01972.1"/>
    </source>
</evidence>
<keyword evidence="3" id="KW-1185">Reference proteome</keyword>
<proteinExistence type="predicted"/>
<accession>A0A6B8VA19</accession>
<sequence>MKALLKWAGLITAIPVTLLGVLWAAQGFGLVEIDPIACVGDCQPLKGPNWRWAVAGVLTVIGGMTGVLVLTRSLRPKR</sequence>
<gene>
    <name evidence="2" type="ORF">CKALI_05510</name>
</gene>
<protein>
    <submittedName>
        <fullName evidence="2">Uncharacterized protein</fullName>
    </submittedName>
</protein>
<evidence type="ECO:0000256" key="1">
    <source>
        <dbReference type="SAM" id="Phobius"/>
    </source>
</evidence>
<name>A0A6B8VA19_9CORY</name>
<keyword evidence="1" id="KW-0472">Membrane</keyword>
<dbReference type="Proteomes" id="UP000427071">
    <property type="component" value="Chromosome"/>
</dbReference>
<reference evidence="3" key="1">
    <citation type="submission" date="2019-11" db="EMBL/GenBank/DDBJ databases">
        <title>Complete genome sequence of Corynebacterium kalinowskii 1959, a novel Corynebacterium species isolated from soil of a small paddock in Vilsendorf, Germany.</title>
        <authorList>
            <person name="Schaffert L."/>
            <person name="Ruwe M."/>
            <person name="Milse J."/>
            <person name="Hanuschka K."/>
            <person name="Ortseifen V."/>
            <person name="Droste J."/>
            <person name="Brandt D."/>
            <person name="Schlueter L."/>
            <person name="Kutter Y."/>
            <person name="Vinke S."/>
            <person name="Viehoefer P."/>
            <person name="Jacob L."/>
            <person name="Luebke N.-C."/>
            <person name="Schulte-Berndt E."/>
            <person name="Hain C."/>
            <person name="Linder M."/>
            <person name="Schmidt P."/>
            <person name="Wollenschlaeger L."/>
            <person name="Luttermann T."/>
            <person name="Thieme E."/>
            <person name="Hassa J."/>
            <person name="Haak M."/>
            <person name="Wittchen M."/>
            <person name="Mentz A."/>
            <person name="Persicke M."/>
            <person name="Busche T."/>
            <person name="Ruckert C."/>
        </authorList>
    </citation>
    <scope>NUCLEOTIDE SEQUENCE [LARGE SCALE GENOMIC DNA]</scope>
    <source>
        <strain evidence="3">1959</strain>
    </source>
</reference>
<dbReference type="KEGG" id="ckw:CKALI_05510"/>
<keyword evidence="1" id="KW-0812">Transmembrane</keyword>
<keyword evidence="1" id="KW-1133">Transmembrane helix</keyword>
<organism evidence="2 3">
    <name type="scientific">Corynebacterium kalinowskii</name>
    <dbReference type="NCBI Taxonomy" id="2675216"/>
    <lineage>
        <taxon>Bacteria</taxon>
        <taxon>Bacillati</taxon>
        <taxon>Actinomycetota</taxon>
        <taxon>Actinomycetes</taxon>
        <taxon>Mycobacteriales</taxon>
        <taxon>Corynebacteriaceae</taxon>
        <taxon>Corynebacterium</taxon>
    </lineage>
</organism>
<dbReference type="AlphaFoldDB" id="A0A6B8VA19"/>